<dbReference type="PROSITE" id="PS50216">
    <property type="entry name" value="DHHC"/>
    <property type="match status" value="1"/>
</dbReference>
<feature type="transmembrane region" description="Helical" evidence="7">
    <location>
        <begin position="143"/>
        <end position="163"/>
    </location>
</feature>
<dbReference type="KEGG" id="gla:GL50803_009529"/>
<dbReference type="Pfam" id="PF01529">
    <property type="entry name" value="DHHC"/>
    <property type="match status" value="1"/>
</dbReference>
<gene>
    <name evidence="8" type="ORF">GL50803_009529</name>
</gene>
<organism evidence="8 9">
    <name type="scientific">Giardia intestinalis (strain ATCC 50803 / WB clone C6)</name>
    <name type="common">Giardia lamblia</name>
    <dbReference type="NCBI Taxonomy" id="184922"/>
    <lineage>
        <taxon>Eukaryota</taxon>
        <taxon>Metamonada</taxon>
        <taxon>Diplomonadida</taxon>
        <taxon>Hexamitidae</taxon>
        <taxon>Giardiinae</taxon>
        <taxon>Giardia</taxon>
    </lineage>
</organism>
<feature type="transmembrane region" description="Helical" evidence="7">
    <location>
        <begin position="175"/>
        <end position="199"/>
    </location>
</feature>
<keyword evidence="5 7" id="KW-0472">Membrane</keyword>
<evidence type="ECO:0000313" key="9">
    <source>
        <dbReference type="Proteomes" id="UP000001548"/>
    </source>
</evidence>
<dbReference type="OMA" id="HWVKERC"/>
<keyword evidence="4 7" id="KW-1133">Transmembrane helix</keyword>
<dbReference type="HOGENOM" id="CLU_889776_0_0_1"/>
<keyword evidence="6 7" id="KW-0012">Acyltransferase</keyword>
<sequence length="313" mass="34914">MRKEGPNRCLNCLGFRCLRRAGVCAMHGFVIGTCLCLSAVCILVPMCIAAISYRSWVAQVFVYTLMGYISVVYLSSYCLAIFTPPGFTIPDEAFTSCGKCHNARPMRTHHCSICGRCVLKYDHHCPWIGNCVGLRNHGYFLRFLLFGVLGSLTSCLINIISFITNSFLPETDKRIRIGIFVLGTGIDCLNILACMVIIVSQLPAILHNEIGAEECDYHWVKERCKRLGIPFPYPYSSGLRTNLSELFGERMIAALLLPARIRPTRSGYDYEMSPKYVRLIEAYNAVASGTADESVIFSALKNRAIDLSGEEMN</sequence>
<evidence type="ECO:0000256" key="3">
    <source>
        <dbReference type="ARBA" id="ARBA00022692"/>
    </source>
</evidence>
<dbReference type="GO" id="GO:0006612">
    <property type="term" value="P:protein targeting to membrane"/>
    <property type="evidence" value="ECO:0000318"/>
    <property type="project" value="GO_Central"/>
</dbReference>
<dbReference type="PANTHER" id="PTHR12246">
    <property type="entry name" value="PALMITOYLTRANSFERASE ZDHHC16"/>
    <property type="match status" value="1"/>
</dbReference>
<reference evidence="8 9" key="1">
    <citation type="journal article" date="2007" name="Science">
        <title>Genomic minimalism in the early diverging intestinal parasite Giardia lamblia.</title>
        <authorList>
            <person name="Morrison H.G."/>
            <person name="McArthur A.G."/>
            <person name="Gillin F.D."/>
            <person name="Aley S.B."/>
            <person name="Adam R.D."/>
            <person name="Olsen G.J."/>
            <person name="Best A.A."/>
            <person name="Cande W.Z."/>
            <person name="Chen F."/>
            <person name="Cipriano M.J."/>
            <person name="Davids B.J."/>
            <person name="Dawson S.C."/>
            <person name="Elmendorf H.G."/>
            <person name="Hehl A.B."/>
            <person name="Holder M.E."/>
            <person name="Huse S.M."/>
            <person name="Kim U.U."/>
            <person name="Lasek-Nesselquist E."/>
            <person name="Manning G."/>
            <person name="Nigam A."/>
            <person name="Nixon J.E."/>
            <person name="Palm D."/>
            <person name="Passamaneck N.E."/>
            <person name="Prabhu A."/>
            <person name="Reich C.I."/>
            <person name="Reiner D.S."/>
            <person name="Samuelson J."/>
            <person name="Svard S.G."/>
            <person name="Sogin M.L."/>
        </authorList>
    </citation>
    <scope>NUCLEOTIDE SEQUENCE [LARGE SCALE GENOMIC DNA]</scope>
    <source>
        <strain evidence="8 9">WB C6</strain>
    </source>
</reference>
<dbReference type="AlphaFoldDB" id="A8B4L4"/>
<feature type="transmembrane region" description="Helical" evidence="7">
    <location>
        <begin position="60"/>
        <end position="82"/>
    </location>
</feature>
<proteinExistence type="inferred from homology"/>
<name>A8B4L4_GIAIC</name>
<dbReference type="FunCoup" id="A8B4L4">
    <property type="interactions" value="39"/>
</dbReference>
<dbReference type="RefSeq" id="XP_001709630.1">
    <property type="nucleotide sequence ID" value="XM_001709578.1"/>
</dbReference>
<comment type="subcellular location">
    <subcellularLocation>
        <location evidence="1">Membrane</location>
        <topology evidence="1">Multi-pass membrane protein</topology>
    </subcellularLocation>
</comment>
<dbReference type="GO" id="GO:0005794">
    <property type="term" value="C:Golgi apparatus"/>
    <property type="evidence" value="ECO:0000318"/>
    <property type="project" value="GO_Central"/>
</dbReference>
<dbReference type="EC" id="2.3.1.225" evidence="7"/>
<accession>A8B4L4</accession>
<comment type="similarity">
    <text evidence="7">Belongs to the DHHC palmitoyltransferase family.</text>
</comment>
<dbReference type="VEuPathDB" id="GiardiaDB:GL50803_9529"/>
<comment type="catalytic activity">
    <reaction evidence="7">
        <text>L-cysteinyl-[protein] + hexadecanoyl-CoA = S-hexadecanoyl-L-cysteinyl-[protein] + CoA</text>
        <dbReference type="Rhea" id="RHEA:36683"/>
        <dbReference type="Rhea" id="RHEA-COMP:10131"/>
        <dbReference type="Rhea" id="RHEA-COMP:11032"/>
        <dbReference type="ChEBI" id="CHEBI:29950"/>
        <dbReference type="ChEBI" id="CHEBI:57287"/>
        <dbReference type="ChEBI" id="CHEBI:57379"/>
        <dbReference type="ChEBI" id="CHEBI:74151"/>
        <dbReference type="EC" id="2.3.1.225"/>
    </reaction>
</comment>
<keyword evidence="3 7" id="KW-0812">Transmembrane</keyword>
<evidence type="ECO:0000256" key="1">
    <source>
        <dbReference type="ARBA" id="ARBA00004141"/>
    </source>
</evidence>
<dbReference type="GO" id="GO:0016020">
    <property type="term" value="C:membrane"/>
    <property type="evidence" value="ECO:0007669"/>
    <property type="project" value="UniProtKB-SubCell"/>
</dbReference>
<dbReference type="InterPro" id="IPR039859">
    <property type="entry name" value="PFA4/ZDH16/20/ERF2-like"/>
</dbReference>
<protein>
    <recommendedName>
        <fullName evidence="7">Palmitoyltransferase</fullName>
        <ecNumber evidence="7">2.3.1.225</ecNumber>
    </recommendedName>
</protein>
<comment type="caution">
    <text evidence="8">The sequence shown here is derived from an EMBL/GenBank/DDBJ whole genome shotgun (WGS) entry which is preliminary data.</text>
</comment>
<comment type="domain">
    <text evidence="7">The DHHC domain is required for palmitoyltransferase activity.</text>
</comment>
<keyword evidence="9" id="KW-1185">Reference proteome</keyword>
<dbReference type="Proteomes" id="UP000001548">
    <property type="component" value="Unassembled WGS sequence"/>
</dbReference>
<dbReference type="InterPro" id="IPR001594">
    <property type="entry name" value="Palmitoyltrfase_DHHC"/>
</dbReference>
<keyword evidence="2 7" id="KW-0808">Transferase</keyword>
<evidence type="ECO:0000256" key="2">
    <source>
        <dbReference type="ARBA" id="ARBA00022679"/>
    </source>
</evidence>
<evidence type="ECO:0000313" key="8">
    <source>
        <dbReference type="EMBL" id="KAE8303709.1"/>
    </source>
</evidence>
<evidence type="ECO:0000256" key="4">
    <source>
        <dbReference type="ARBA" id="ARBA00022989"/>
    </source>
</evidence>
<evidence type="ECO:0000256" key="5">
    <source>
        <dbReference type="ARBA" id="ARBA00023136"/>
    </source>
</evidence>
<dbReference type="GeneID" id="5702554"/>
<dbReference type="GO" id="GO:0005783">
    <property type="term" value="C:endoplasmic reticulum"/>
    <property type="evidence" value="ECO:0000318"/>
    <property type="project" value="GO_Central"/>
</dbReference>
<evidence type="ECO:0000256" key="7">
    <source>
        <dbReference type="RuleBase" id="RU079119"/>
    </source>
</evidence>
<evidence type="ECO:0000256" key="6">
    <source>
        <dbReference type="ARBA" id="ARBA00023315"/>
    </source>
</evidence>
<dbReference type="STRING" id="184922.A8B4L4"/>
<feature type="transmembrane region" description="Helical" evidence="7">
    <location>
        <begin position="21"/>
        <end position="54"/>
    </location>
</feature>
<dbReference type="EMBL" id="AACB03000002">
    <property type="protein sequence ID" value="KAE8303709.1"/>
    <property type="molecule type" value="Genomic_DNA"/>
</dbReference>
<dbReference type="GO" id="GO:0019706">
    <property type="term" value="F:protein-cysteine S-palmitoyltransferase activity"/>
    <property type="evidence" value="ECO:0000318"/>
    <property type="project" value="GO_Central"/>
</dbReference>